<dbReference type="AlphaFoldDB" id="A0A087G9U1"/>
<organism evidence="2 3">
    <name type="scientific">Arabis alpina</name>
    <name type="common">Alpine rock-cress</name>
    <dbReference type="NCBI Taxonomy" id="50452"/>
    <lineage>
        <taxon>Eukaryota</taxon>
        <taxon>Viridiplantae</taxon>
        <taxon>Streptophyta</taxon>
        <taxon>Embryophyta</taxon>
        <taxon>Tracheophyta</taxon>
        <taxon>Spermatophyta</taxon>
        <taxon>Magnoliopsida</taxon>
        <taxon>eudicotyledons</taxon>
        <taxon>Gunneridae</taxon>
        <taxon>Pentapetalae</taxon>
        <taxon>rosids</taxon>
        <taxon>malvids</taxon>
        <taxon>Brassicales</taxon>
        <taxon>Brassicaceae</taxon>
        <taxon>Arabideae</taxon>
        <taxon>Arabis</taxon>
    </lineage>
</organism>
<dbReference type="OrthoDB" id="1114078at2759"/>
<feature type="compositionally biased region" description="Basic and acidic residues" evidence="1">
    <location>
        <begin position="23"/>
        <end position="32"/>
    </location>
</feature>
<gene>
    <name evidence="2" type="ordered locus">AALP_Aa8g274900</name>
</gene>
<dbReference type="Proteomes" id="UP000029120">
    <property type="component" value="Chromosome 8"/>
</dbReference>
<feature type="compositionally biased region" description="Low complexity" evidence="1">
    <location>
        <begin position="54"/>
        <end position="63"/>
    </location>
</feature>
<proteinExistence type="predicted"/>
<evidence type="ECO:0000313" key="2">
    <source>
        <dbReference type="EMBL" id="KFK26643.1"/>
    </source>
</evidence>
<reference evidence="3" key="1">
    <citation type="journal article" date="2015" name="Nat. Plants">
        <title>Genome expansion of Arabis alpina linked with retrotransposition and reduced symmetric DNA methylation.</title>
        <authorList>
            <person name="Willing E.M."/>
            <person name="Rawat V."/>
            <person name="Mandakova T."/>
            <person name="Maumus F."/>
            <person name="James G.V."/>
            <person name="Nordstroem K.J."/>
            <person name="Becker C."/>
            <person name="Warthmann N."/>
            <person name="Chica C."/>
            <person name="Szarzynska B."/>
            <person name="Zytnicki M."/>
            <person name="Albani M.C."/>
            <person name="Kiefer C."/>
            <person name="Bergonzi S."/>
            <person name="Castaings L."/>
            <person name="Mateos J.L."/>
            <person name="Berns M.C."/>
            <person name="Bujdoso N."/>
            <person name="Piofczyk T."/>
            <person name="de Lorenzo L."/>
            <person name="Barrero-Sicilia C."/>
            <person name="Mateos I."/>
            <person name="Piednoel M."/>
            <person name="Hagmann J."/>
            <person name="Chen-Min-Tao R."/>
            <person name="Iglesias-Fernandez R."/>
            <person name="Schuster S.C."/>
            <person name="Alonso-Blanco C."/>
            <person name="Roudier F."/>
            <person name="Carbonero P."/>
            <person name="Paz-Ares J."/>
            <person name="Davis S.J."/>
            <person name="Pecinka A."/>
            <person name="Quesneville H."/>
            <person name="Colot V."/>
            <person name="Lysak M.A."/>
            <person name="Weigel D."/>
            <person name="Coupland G."/>
            <person name="Schneeberger K."/>
        </authorList>
    </citation>
    <scope>NUCLEOTIDE SEQUENCE [LARGE SCALE GENOMIC DNA]</scope>
    <source>
        <strain evidence="3">cv. Pajares</strain>
    </source>
</reference>
<protein>
    <submittedName>
        <fullName evidence="2">Uncharacterized protein</fullName>
    </submittedName>
</protein>
<dbReference type="Gramene" id="KFK26643">
    <property type="protein sequence ID" value="KFK26643"/>
    <property type="gene ID" value="AALP_AA8G274900"/>
</dbReference>
<evidence type="ECO:0000313" key="3">
    <source>
        <dbReference type="Proteomes" id="UP000029120"/>
    </source>
</evidence>
<feature type="region of interest" description="Disordered" evidence="1">
    <location>
        <begin position="1"/>
        <end position="70"/>
    </location>
</feature>
<keyword evidence="3" id="KW-1185">Reference proteome</keyword>
<evidence type="ECO:0000256" key="1">
    <source>
        <dbReference type="SAM" id="MobiDB-lite"/>
    </source>
</evidence>
<accession>A0A087G9U1</accession>
<feature type="region of interest" description="Disordered" evidence="1">
    <location>
        <begin position="487"/>
        <end position="508"/>
    </location>
</feature>
<feature type="compositionally biased region" description="Basic and acidic residues" evidence="1">
    <location>
        <begin position="1"/>
        <end position="11"/>
    </location>
</feature>
<name>A0A087G9U1_ARAAL</name>
<dbReference type="EMBL" id="CM002876">
    <property type="protein sequence ID" value="KFK26643.1"/>
    <property type="molecule type" value="Genomic_DNA"/>
</dbReference>
<sequence length="508" mass="55839">MPCRELDDVGIGRDIGTNVDGSGIRHSDDTKVVDGLIPFNDEDPELSPGRAKTSSSSSSSGSSSDDEDTFVEVEHTKKAKKKAEINPRGIRHLIGIYVLSRECGVDISTEHLSYLTDFRVRGRSDELKHSVTNASRMALIAGFPSKDDHFEDHFFFVELYEKTVEADCIGLVKTRWERRVKPSLPVVSKKFVTPMHDELSPGNGNWRRARVSSREHAVLEAAAVAKAMRSSGTDAPRAMVPTTTTSTATLMLARSSRSLAPKTPATLTLLLLPSLTLDELAMRHKLSEKRVRLSSGKGKDIDYVTSSKRQRVDTHLGVLSLLFDQHVGDYDEDKIKKDCDAKLAKLKSRCTKGEDEIASLKTQLSSASDLKSTRICEAVAKARDEIACGFAGRVSEVAGLLAEIGGKAHNNMLNLAEVEANLEFIGLLQGPTPPDLPTEIKALRERRRPIYDACYVFEDLLDSVRGVLEIPKVSAVGVETVGFDDEVDDEIDDKVDDEIDDEVNDEES</sequence>